<dbReference type="Gene3D" id="3.90.1200.10">
    <property type="match status" value="1"/>
</dbReference>
<feature type="domain" description="Aminoglycoside phosphotransferase" evidence="1">
    <location>
        <begin position="58"/>
        <end position="275"/>
    </location>
</feature>
<keyword evidence="3" id="KW-1185">Reference proteome</keyword>
<gene>
    <name evidence="2" type="ORF">SAMN05216571_10196</name>
</gene>
<dbReference type="InterPro" id="IPR002575">
    <property type="entry name" value="Aminoglycoside_PTrfase"/>
</dbReference>
<organism evidence="2 3">
    <name type="scientific">Onishia taeanensis</name>
    <dbReference type="NCBI Taxonomy" id="284577"/>
    <lineage>
        <taxon>Bacteria</taxon>
        <taxon>Pseudomonadati</taxon>
        <taxon>Pseudomonadota</taxon>
        <taxon>Gammaproteobacteria</taxon>
        <taxon>Oceanospirillales</taxon>
        <taxon>Halomonadaceae</taxon>
        <taxon>Onishia</taxon>
    </lineage>
</organism>
<evidence type="ECO:0000259" key="1">
    <source>
        <dbReference type="Pfam" id="PF01636"/>
    </source>
</evidence>
<reference evidence="2 3" key="1">
    <citation type="submission" date="2016-10" db="EMBL/GenBank/DDBJ databases">
        <authorList>
            <person name="de Groot N.N."/>
        </authorList>
    </citation>
    <scope>NUCLEOTIDE SEQUENCE [LARGE SCALE GENOMIC DNA]</scope>
    <source>
        <strain evidence="2 3">BH539</strain>
    </source>
</reference>
<accession>A0A1G7MWJ7</accession>
<keyword evidence="2" id="KW-0808">Transferase</keyword>
<dbReference type="InterPro" id="IPR011009">
    <property type="entry name" value="Kinase-like_dom_sf"/>
</dbReference>
<evidence type="ECO:0000313" key="2">
    <source>
        <dbReference type="EMBL" id="SDF66082.1"/>
    </source>
</evidence>
<proteinExistence type="predicted"/>
<name>A0A1G7MWJ7_9GAMM</name>
<dbReference type="GO" id="GO:0016301">
    <property type="term" value="F:kinase activity"/>
    <property type="evidence" value="ECO:0007669"/>
    <property type="project" value="UniProtKB-KW"/>
</dbReference>
<dbReference type="STRING" id="284577.SAMN05216571_10196"/>
<dbReference type="OrthoDB" id="6146956at2"/>
<evidence type="ECO:0000313" key="3">
    <source>
        <dbReference type="Proteomes" id="UP000198641"/>
    </source>
</evidence>
<dbReference type="RefSeq" id="WP_092522011.1">
    <property type="nucleotide sequence ID" value="NZ_FNCI01000001.1"/>
</dbReference>
<dbReference type="Proteomes" id="UP000198641">
    <property type="component" value="Unassembled WGS sequence"/>
</dbReference>
<dbReference type="AlphaFoldDB" id="A0A1G7MWJ7"/>
<dbReference type="EMBL" id="FNCI01000001">
    <property type="protein sequence ID" value="SDF66082.1"/>
    <property type="molecule type" value="Genomic_DNA"/>
</dbReference>
<dbReference type="SUPFAM" id="SSF56112">
    <property type="entry name" value="Protein kinase-like (PK-like)"/>
    <property type="match status" value="1"/>
</dbReference>
<dbReference type="Pfam" id="PF01636">
    <property type="entry name" value="APH"/>
    <property type="match status" value="1"/>
</dbReference>
<protein>
    <submittedName>
        <fullName evidence="2">Thiamine kinase</fullName>
    </submittedName>
</protein>
<keyword evidence="2" id="KW-0418">Kinase</keyword>
<sequence>MLDTDTAASTEAIASLRQPLHQALIEAGLDGELTALTPMADTGLAHAHLWLSRHSGEDWVARLPKQSQMRLAGDDNLTYQAACFTRASQGGHTPALRAVLPTSDALPRGGLLVSAIRGRHARLPDDLSAIAKALASLHAQPLPPASQRAPLQAPNDPWAAMLAELHQQAVYLDRAKIAPEVHRQLSGDLTDLEQWCRQAPPASQSLISFDAHPGNFLIQDDGRAMLVDLEKCRYSLPGFDLAHASLYTSTTWDPNSHAELSIAQVRAFHRAWAAAMAEQDARTDAEELMQCRRAMWLWSVTWCAKWQVEQQRARDASAAGEDWSSELSDPALIARVADRVEHYLSPDVIARVRHEWRALADDSGLA</sequence>